<dbReference type="GO" id="GO:0006998">
    <property type="term" value="P:nuclear envelope organization"/>
    <property type="evidence" value="ECO:0007669"/>
    <property type="project" value="InterPro"/>
</dbReference>
<keyword evidence="1" id="KW-0812">Transmembrane</keyword>
<dbReference type="OrthoDB" id="2838446at2759"/>
<reference evidence="3 4" key="1">
    <citation type="submission" date="2020-07" db="EMBL/GenBank/DDBJ databases">
        <title>Comparative genomics of pyrophilous fungi reveals a link between fire events and developmental genes.</title>
        <authorList>
            <consortium name="DOE Joint Genome Institute"/>
            <person name="Steindorff A.S."/>
            <person name="Carver A."/>
            <person name="Calhoun S."/>
            <person name="Stillman K."/>
            <person name="Liu H."/>
            <person name="Lipzen A."/>
            <person name="Pangilinan J."/>
            <person name="Labutti K."/>
            <person name="Bruns T.D."/>
            <person name="Grigoriev I.V."/>
        </authorList>
    </citation>
    <scope>NUCLEOTIDE SEQUENCE [LARGE SCALE GENOMIC DNA]</scope>
    <source>
        <strain evidence="3 4">CBS 144469</strain>
    </source>
</reference>
<sequence>MAMQKGATHQKASIYNVYLPEVHPSTIQIAMSIVAKSAVLILFVICCIATSWVVGHDLRRKASEAREIGMVESDRCRELYNANYCGMNPPFMRETCQEWFDCSERDNAAINRLSLLGNYVAEACNSLVHGMSWQSKLFVLAFAAITLQTQCVWGERLIQALFTPQ</sequence>
<gene>
    <name evidence="3" type="ORF">DFP72DRAFT_1065930</name>
</gene>
<keyword evidence="4" id="KW-1185">Reference proteome</keyword>
<accession>A0A8H6I1B4</accession>
<keyword evidence="1" id="KW-1133">Transmembrane helix</keyword>
<feature type="transmembrane region" description="Helical" evidence="1">
    <location>
        <begin position="29"/>
        <end position="54"/>
    </location>
</feature>
<feature type="domain" description="Brl1/Brr6" evidence="2">
    <location>
        <begin position="31"/>
        <end position="150"/>
    </location>
</feature>
<dbReference type="AlphaFoldDB" id="A0A8H6I1B4"/>
<keyword evidence="1" id="KW-0472">Membrane</keyword>
<organism evidence="3 4">
    <name type="scientific">Ephemerocybe angulata</name>
    <dbReference type="NCBI Taxonomy" id="980116"/>
    <lineage>
        <taxon>Eukaryota</taxon>
        <taxon>Fungi</taxon>
        <taxon>Dikarya</taxon>
        <taxon>Basidiomycota</taxon>
        <taxon>Agaricomycotina</taxon>
        <taxon>Agaricomycetes</taxon>
        <taxon>Agaricomycetidae</taxon>
        <taxon>Agaricales</taxon>
        <taxon>Agaricineae</taxon>
        <taxon>Psathyrellaceae</taxon>
        <taxon>Ephemerocybe</taxon>
    </lineage>
</organism>
<dbReference type="SMART" id="SM01042">
    <property type="entry name" value="Brr6_like_C_C"/>
    <property type="match status" value="1"/>
</dbReference>
<dbReference type="Pfam" id="PF10104">
    <property type="entry name" value="Brr6_like_C_C"/>
    <property type="match status" value="1"/>
</dbReference>
<evidence type="ECO:0000313" key="3">
    <source>
        <dbReference type="EMBL" id="KAF6757095.1"/>
    </source>
</evidence>
<dbReference type="Proteomes" id="UP000521943">
    <property type="component" value="Unassembled WGS sequence"/>
</dbReference>
<dbReference type="PANTHER" id="PTHR28136">
    <property type="entry name" value="NUCLEUS EXPORT PROTEIN BRR6"/>
    <property type="match status" value="1"/>
</dbReference>
<dbReference type="GO" id="GO:0031965">
    <property type="term" value="C:nuclear membrane"/>
    <property type="evidence" value="ECO:0007669"/>
    <property type="project" value="InterPro"/>
</dbReference>
<dbReference type="InterPro" id="IPR018767">
    <property type="entry name" value="Brl1/Brr6_dom"/>
</dbReference>
<evidence type="ECO:0000256" key="1">
    <source>
        <dbReference type="SAM" id="Phobius"/>
    </source>
</evidence>
<protein>
    <submittedName>
        <fullName evidence="3">Di-sulfide bridge nucleocytoplasmic transport domain-containing protein</fullName>
    </submittedName>
</protein>
<comment type="caution">
    <text evidence="3">The sequence shown here is derived from an EMBL/GenBank/DDBJ whole genome shotgun (WGS) entry which is preliminary data.</text>
</comment>
<dbReference type="PANTHER" id="PTHR28136:SF1">
    <property type="entry name" value="NUCLEUS EXPORT PROTEIN BRL1"/>
    <property type="match status" value="1"/>
</dbReference>
<evidence type="ECO:0000313" key="4">
    <source>
        <dbReference type="Proteomes" id="UP000521943"/>
    </source>
</evidence>
<proteinExistence type="predicted"/>
<dbReference type="EMBL" id="JACGCI010000023">
    <property type="protein sequence ID" value="KAF6757095.1"/>
    <property type="molecule type" value="Genomic_DNA"/>
</dbReference>
<dbReference type="GO" id="GO:0055088">
    <property type="term" value="P:lipid homeostasis"/>
    <property type="evidence" value="ECO:0007669"/>
    <property type="project" value="InterPro"/>
</dbReference>
<name>A0A8H6I1B4_9AGAR</name>
<evidence type="ECO:0000259" key="2">
    <source>
        <dbReference type="SMART" id="SM01042"/>
    </source>
</evidence>
<dbReference type="InterPro" id="IPR040202">
    <property type="entry name" value="Brl1/Brr6"/>
</dbReference>